<keyword evidence="1" id="KW-1185">Reference proteome</keyword>
<protein>
    <submittedName>
        <fullName evidence="2">Uncharacterized protein</fullName>
    </submittedName>
</protein>
<proteinExistence type="predicted"/>
<evidence type="ECO:0000313" key="2">
    <source>
        <dbReference type="WBParaSite" id="PSU_v2.g11840.t1"/>
    </source>
</evidence>
<dbReference type="AlphaFoldDB" id="A0A914XZ81"/>
<dbReference type="SUPFAM" id="SSF56436">
    <property type="entry name" value="C-type lectin-like"/>
    <property type="match status" value="1"/>
</dbReference>
<dbReference type="WBParaSite" id="PSU_v2.g11840.t1">
    <property type="protein sequence ID" value="PSU_v2.g11840.t1"/>
    <property type="gene ID" value="PSU_v2.g11840"/>
</dbReference>
<evidence type="ECO:0000313" key="1">
    <source>
        <dbReference type="Proteomes" id="UP000887577"/>
    </source>
</evidence>
<accession>A0A914XZ81</accession>
<name>A0A914XZ81_9BILA</name>
<sequence length="70" mass="8057">MIEYACPDNWILGNNCGEHHCYKIVPVPAPKLNRMIDDNYCSEIDERSIPAIIRCDEENEFLLSLLGFDV</sequence>
<organism evidence="1 2">
    <name type="scientific">Panagrolaimus superbus</name>
    <dbReference type="NCBI Taxonomy" id="310955"/>
    <lineage>
        <taxon>Eukaryota</taxon>
        <taxon>Metazoa</taxon>
        <taxon>Ecdysozoa</taxon>
        <taxon>Nematoda</taxon>
        <taxon>Chromadorea</taxon>
        <taxon>Rhabditida</taxon>
        <taxon>Tylenchina</taxon>
        <taxon>Panagrolaimomorpha</taxon>
        <taxon>Panagrolaimoidea</taxon>
        <taxon>Panagrolaimidae</taxon>
        <taxon>Panagrolaimus</taxon>
    </lineage>
</organism>
<reference evidence="2" key="1">
    <citation type="submission" date="2022-11" db="UniProtKB">
        <authorList>
            <consortium name="WormBaseParasite"/>
        </authorList>
    </citation>
    <scope>IDENTIFICATION</scope>
</reference>
<dbReference type="InterPro" id="IPR016187">
    <property type="entry name" value="CTDL_fold"/>
</dbReference>
<dbReference type="Proteomes" id="UP000887577">
    <property type="component" value="Unplaced"/>
</dbReference>